<accession>A0A9D2GSN4</accession>
<evidence type="ECO:0000313" key="6">
    <source>
        <dbReference type="EMBL" id="HIZ89262.1"/>
    </source>
</evidence>
<feature type="domain" description="Cytochrome c" evidence="5">
    <location>
        <begin position="94"/>
        <end position="171"/>
    </location>
</feature>
<sequence>MKYLLLIFCIFITACQGGNNEEEKIPETAGKITVLDGSNTDNQDNRINQFLGYNMVGEYRVNYAPDGRETPVTKEIGAHVVVRNTPYASIHKSLLMKRLSKEFRVKCSACHDDYGNGVIGPSLLTKTGDEIYNMIAAYKTNKEKNELMRRLVQSMDDNEIRFIADDIAKFNKEVREEAAHEK</sequence>
<proteinExistence type="predicted"/>
<keyword evidence="3 4" id="KW-0408">Iron</keyword>
<dbReference type="InterPro" id="IPR036909">
    <property type="entry name" value="Cyt_c-like_dom_sf"/>
</dbReference>
<dbReference type="GO" id="GO:0009055">
    <property type="term" value="F:electron transfer activity"/>
    <property type="evidence" value="ECO:0007669"/>
    <property type="project" value="InterPro"/>
</dbReference>
<dbReference type="PROSITE" id="PS51257">
    <property type="entry name" value="PROKAR_LIPOPROTEIN"/>
    <property type="match status" value="1"/>
</dbReference>
<protein>
    <recommendedName>
        <fullName evidence="5">Cytochrome c domain-containing protein</fullName>
    </recommendedName>
</protein>
<dbReference type="SUPFAM" id="SSF46626">
    <property type="entry name" value="Cytochrome c"/>
    <property type="match status" value="1"/>
</dbReference>
<evidence type="ECO:0000256" key="2">
    <source>
        <dbReference type="ARBA" id="ARBA00022723"/>
    </source>
</evidence>
<gene>
    <name evidence="6" type="ORF">H9804_04895</name>
</gene>
<evidence type="ECO:0000313" key="7">
    <source>
        <dbReference type="Proteomes" id="UP000824176"/>
    </source>
</evidence>
<dbReference type="GO" id="GO:0046872">
    <property type="term" value="F:metal ion binding"/>
    <property type="evidence" value="ECO:0007669"/>
    <property type="project" value="UniProtKB-KW"/>
</dbReference>
<name>A0A9D2GSN4_9BACT</name>
<reference evidence="6" key="2">
    <citation type="submission" date="2021-04" db="EMBL/GenBank/DDBJ databases">
        <authorList>
            <person name="Gilroy R."/>
        </authorList>
    </citation>
    <scope>NUCLEOTIDE SEQUENCE</scope>
    <source>
        <strain evidence="6">ChiW4-1371</strain>
    </source>
</reference>
<keyword evidence="2 4" id="KW-0479">Metal-binding</keyword>
<dbReference type="Proteomes" id="UP000824176">
    <property type="component" value="Unassembled WGS sequence"/>
</dbReference>
<dbReference type="InterPro" id="IPR009056">
    <property type="entry name" value="Cyt_c-like_dom"/>
</dbReference>
<dbReference type="Gene3D" id="1.10.760.10">
    <property type="entry name" value="Cytochrome c-like domain"/>
    <property type="match status" value="1"/>
</dbReference>
<dbReference type="AlphaFoldDB" id="A0A9D2GSN4"/>
<evidence type="ECO:0000256" key="3">
    <source>
        <dbReference type="ARBA" id="ARBA00023004"/>
    </source>
</evidence>
<keyword evidence="1 4" id="KW-0349">Heme</keyword>
<organism evidence="6 7">
    <name type="scientific">Candidatus Mucispirillum faecigallinarum</name>
    <dbReference type="NCBI Taxonomy" id="2838699"/>
    <lineage>
        <taxon>Bacteria</taxon>
        <taxon>Pseudomonadati</taxon>
        <taxon>Deferribacterota</taxon>
        <taxon>Deferribacteres</taxon>
        <taxon>Deferribacterales</taxon>
        <taxon>Mucispirillaceae</taxon>
        <taxon>Mucispirillum</taxon>
    </lineage>
</organism>
<dbReference type="EMBL" id="DXAQ01000077">
    <property type="protein sequence ID" value="HIZ89262.1"/>
    <property type="molecule type" value="Genomic_DNA"/>
</dbReference>
<evidence type="ECO:0000256" key="4">
    <source>
        <dbReference type="PROSITE-ProRule" id="PRU00433"/>
    </source>
</evidence>
<comment type="caution">
    <text evidence="6">The sequence shown here is derived from an EMBL/GenBank/DDBJ whole genome shotgun (WGS) entry which is preliminary data.</text>
</comment>
<reference evidence="6" key="1">
    <citation type="journal article" date="2021" name="PeerJ">
        <title>Extensive microbial diversity within the chicken gut microbiome revealed by metagenomics and culture.</title>
        <authorList>
            <person name="Gilroy R."/>
            <person name="Ravi A."/>
            <person name="Getino M."/>
            <person name="Pursley I."/>
            <person name="Horton D.L."/>
            <person name="Alikhan N.F."/>
            <person name="Baker D."/>
            <person name="Gharbi K."/>
            <person name="Hall N."/>
            <person name="Watson M."/>
            <person name="Adriaenssens E.M."/>
            <person name="Foster-Nyarko E."/>
            <person name="Jarju S."/>
            <person name="Secka A."/>
            <person name="Antonio M."/>
            <person name="Oren A."/>
            <person name="Chaudhuri R.R."/>
            <person name="La Ragione R."/>
            <person name="Hildebrand F."/>
            <person name="Pallen M.J."/>
        </authorList>
    </citation>
    <scope>NUCLEOTIDE SEQUENCE</scope>
    <source>
        <strain evidence="6">ChiW4-1371</strain>
    </source>
</reference>
<evidence type="ECO:0000259" key="5">
    <source>
        <dbReference type="PROSITE" id="PS51007"/>
    </source>
</evidence>
<dbReference type="GO" id="GO:0020037">
    <property type="term" value="F:heme binding"/>
    <property type="evidence" value="ECO:0007669"/>
    <property type="project" value="InterPro"/>
</dbReference>
<dbReference type="PROSITE" id="PS51007">
    <property type="entry name" value="CYTC"/>
    <property type="match status" value="1"/>
</dbReference>
<evidence type="ECO:0000256" key="1">
    <source>
        <dbReference type="ARBA" id="ARBA00022617"/>
    </source>
</evidence>